<dbReference type="Proteomes" id="UP000663842">
    <property type="component" value="Unassembled WGS sequence"/>
</dbReference>
<sequence length="170" mass="19207">MGRTLFNFITQSPYLETFLCSSTGVTSTLDLCIVSSSLLSVATSIALGDIGSDHYPVKLTLKVKSPLILTAAKPKWKIPTKYRPIWKKWKDCLESEAEILEDSSCENTNLSSFIDTLNSPASQVFKKQSGVYNQKYSKSWWNEECSKIVAMRRLAKRKFSRHNTVQNMLA</sequence>
<dbReference type="EMBL" id="CAJOBF010002796">
    <property type="protein sequence ID" value="CAF4056592.1"/>
    <property type="molecule type" value="Genomic_DNA"/>
</dbReference>
<dbReference type="EMBL" id="CAJNRG010012810">
    <property type="protein sequence ID" value="CAF2143413.1"/>
    <property type="molecule type" value="Genomic_DNA"/>
</dbReference>
<organism evidence="2 3">
    <name type="scientific">Rotaria magnacalcarata</name>
    <dbReference type="NCBI Taxonomy" id="392030"/>
    <lineage>
        <taxon>Eukaryota</taxon>
        <taxon>Metazoa</taxon>
        <taxon>Spiralia</taxon>
        <taxon>Gnathifera</taxon>
        <taxon>Rotifera</taxon>
        <taxon>Eurotatoria</taxon>
        <taxon>Bdelloidea</taxon>
        <taxon>Philodinida</taxon>
        <taxon>Philodinidae</taxon>
        <taxon>Rotaria</taxon>
    </lineage>
</organism>
<name>A0A819S319_9BILA</name>
<dbReference type="Proteomes" id="UP000663887">
    <property type="component" value="Unassembled WGS sequence"/>
</dbReference>
<evidence type="ECO:0000313" key="2">
    <source>
        <dbReference type="EMBL" id="CAF4056592.1"/>
    </source>
</evidence>
<evidence type="ECO:0008006" key="4">
    <source>
        <dbReference type="Google" id="ProtNLM"/>
    </source>
</evidence>
<comment type="caution">
    <text evidence="2">The sequence shown here is derived from an EMBL/GenBank/DDBJ whole genome shotgun (WGS) entry which is preliminary data.</text>
</comment>
<protein>
    <recommendedName>
        <fullName evidence="4">Endonuclease/exonuclease/phosphatase domain-containing protein</fullName>
    </recommendedName>
</protein>
<proteinExistence type="predicted"/>
<accession>A0A819S319</accession>
<reference evidence="2" key="1">
    <citation type="submission" date="2021-02" db="EMBL/GenBank/DDBJ databases">
        <authorList>
            <person name="Nowell W R."/>
        </authorList>
    </citation>
    <scope>NUCLEOTIDE SEQUENCE</scope>
</reference>
<dbReference type="AlphaFoldDB" id="A0A819S319"/>
<gene>
    <name evidence="2" type="ORF">UXM345_LOCUS19563</name>
    <name evidence="1" type="ORF">XDN619_LOCUS27191</name>
</gene>
<evidence type="ECO:0000313" key="3">
    <source>
        <dbReference type="Proteomes" id="UP000663842"/>
    </source>
</evidence>
<evidence type="ECO:0000313" key="1">
    <source>
        <dbReference type="EMBL" id="CAF2143413.1"/>
    </source>
</evidence>